<dbReference type="Gene3D" id="2.60.40.1120">
    <property type="entry name" value="Carboxypeptidase-like, regulatory domain"/>
    <property type="match status" value="1"/>
</dbReference>
<protein>
    <recommendedName>
        <fullName evidence="4">Outer membrane protein beta-barrel domain-containing protein</fullName>
    </recommendedName>
</protein>
<dbReference type="InterPro" id="IPR036942">
    <property type="entry name" value="Beta-barrel_TonB_sf"/>
</dbReference>
<dbReference type="Pfam" id="PF14905">
    <property type="entry name" value="OMP_b-brl_3"/>
    <property type="match status" value="1"/>
</dbReference>
<evidence type="ECO:0000259" key="4">
    <source>
        <dbReference type="Pfam" id="PF14905"/>
    </source>
</evidence>
<dbReference type="SUPFAM" id="SSF56935">
    <property type="entry name" value="Porins"/>
    <property type="match status" value="1"/>
</dbReference>
<organism evidence="5">
    <name type="scientific">bioreactor metagenome</name>
    <dbReference type="NCBI Taxonomy" id="1076179"/>
    <lineage>
        <taxon>unclassified sequences</taxon>
        <taxon>metagenomes</taxon>
        <taxon>ecological metagenomes</taxon>
    </lineage>
</organism>
<dbReference type="InterPro" id="IPR037066">
    <property type="entry name" value="Plug_dom_sf"/>
</dbReference>
<dbReference type="AlphaFoldDB" id="A0A644VGN1"/>
<accession>A0A644VGN1</accession>
<keyword evidence="2" id="KW-0472">Membrane</keyword>
<dbReference type="InterPro" id="IPR041700">
    <property type="entry name" value="OMP_b-brl_3"/>
</dbReference>
<reference evidence="5" key="1">
    <citation type="submission" date="2019-08" db="EMBL/GenBank/DDBJ databases">
        <authorList>
            <person name="Kucharzyk K."/>
            <person name="Murdoch R.W."/>
            <person name="Higgins S."/>
            <person name="Loffler F."/>
        </authorList>
    </citation>
    <scope>NUCLEOTIDE SEQUENCE</scope>
</reference>
<feature type="domain" description="Outer membrane protein beta-barrel" evidence="4">
    <location>
        <begin position="373"/>
        <end position="776"/>
    </location>
</feature>
<keyword evidence="3" id="KW-0998">Cell outer membrane</keyword>
<evidence type="ECO:0000256" key="3">
    <source>
        <dbReference type="ARBA" id="ARBA00023237"/>
    </source>
</evidence>
<dbReference type="SUPFAM" id="SSF49478">
    <property type="entry name" value="Cna protein B-type domain"/>
    <property type="match status" value="1"/>
</dbReference>
<evidence type="ECO:0000313" key="5">
    <source>
        <dbReference type="EMBL" id="MPL90375.1"/>
    </source>
</evidence>
<sequence>MALLCPLGSAIAQKSETPKTILTGVVLDSSTGNCIEYPTVALFTDSLKLIKAVAGGVDGKFTLEAPGSGQYYISASMIGYSNSKDLITIKDGEKRMDVGKLILTEGMELKEVTVTAVKPLIKNEPDKLTYNLESDPQSASSPLVDILRKVPMLSVDGEDVVRLNGETNFKVLVNGRSSGLLVKNFKDAIKAMPASSIKSIEVITNPPAKYDAEGIGGIINIITNKKTTQGYNGSLNLGANSLGGYNGGGYISAQVGKFSLSTNLYAGKSISKGSSYLTTSENFLSEDFRHSRTEGTSNSENIFYNLGIEASYEIDSLNLITLSGWGYLGNSLNRGTSSFESLDSDKILSRKYSTTSLSKFVYGSGSGSVSYQKTFNKPDKNLTFSYSIDASPTESDYTNNIDPELNFSQYSQKSVNNAMGLEHTLQADFYNPFNKTHNIETGIKYILRQNFSETDVEILNPETGKWTDAPEKVNDLDYDQHIGSMYGGYAYKHKSLTLKGGFRMEYTINDGISKSSEGNLTFTNKQFDVVPYINFSYMLKKGNSISASFTQRLNRPGIWYLNPYVNDNDPMNIYYGNPDLETVRRNSFTFGYRKSAQSWNLAVTLNGNFTSNNIEQIRRVGTDGISESTYKNIGINNNYRFSFNYSYRSGEKFNLYLNGAVAYTSISSPEFNLSNDGLSYYGGAGLSASLWKKGSVNLNGFVYGGDVSLQSRNPVNYTSSFGLSQRFFNDKLTFSLYVSEPFSKTKVYKSESKDITYSMNSENRYVRRSANFSLYWRFGKFNVNVKKARKSATDDKIGGSPAGTTTP</sequence>
<comment type="subcellular location">
    <subcellularLocation>
        <location evidence="1">Cell outer membrane</location>
    </subcellularLocation>
</comment>
<dbReference type="EMBL" id="VSSQ01000302">
    <property type="protein sequence ID" value="MPL90375.1"/>
    <property type="molecule type" value="Genomic_DNA"/>
</dbReference>
<gene>
    <name evidence="5" type="ORF">SDC9_36425</name>
</gene>
<proteinExistence type="predicted"/>
<dbReference type="GO" id="GO:0009279">
    <property type="term" value="C:cell outer membrane"/>
    <property type="evidence" value="ECO:0007669"/>
    <property type="project" value="UniProtKB-SubCell"/>
</dbReference>
<dbReference type="Gene3D" id="2.170.130.10">
    <property type="entry name" value="TonB-dependent receptor, plug domain"/>
    <property type="match status" value="1"/>
</dbReference>
<name>A0A644VGN1_9ZZZZ</name>
<evidence type="ECO:0000256" key="1">
    <source>
        <dbReference type="ARBA" id="ARBA00004442"/>
    </source>
</evidence>
<dbReference type="Gene3D" id="2.40.170.20">
    <property type="entry name" value="TonB-dependent receptor, beta-barrel domain"/>
    <property type="match status" value="1"/>
</dbReference>
<comment type="caution">
    <text evidence="5">The sequence shown here is derived from an EMBL/GenBank/DDBJ whole genome shotgun (WGS) entry which is preliminary data.</text>
</comment>
<evidence type="ECO:0000256" key="2">
    <source>
        <dbReference type="ARBA" id="ARBA00023136"/>
    </source>
</evidence>